<name>A0A212EGN5_DANPL</name>
<protein>
    <submittedName>
        <fullName evidence="2">Uncharacterized protein</fullName>
    </submittedName>
</protein>
<reference evidence="2 3" key="1">
    <citation type="journal article" date="2011" name="Cell">
        <title>The monarch butterfly genome yields insights into long-distance migration.</title>
        <authorList>
            <person name="Zhan S."/>
            <person name="Merlin C."/>
            <person name="Boore J.L."/>
            <person name="Reppert S.M."/>
        </authorList>
    </citation>
    <scope>NUCLEOTIDE SEQUENCE [LARGE SCALE GENOMIC DNA]</scope>
    <source>
        <strain evidence="2">F-2</strain>
    </source>
</reference>
<dbReference type="KEGG" id="dpl:KGM_202092"/>
<dbReference type="AlphaFoldDB" id="A0A212EGN5"/>
<dbReference type="eggNOG" id="ENOG502TC1K">
    <property type="taxonomic scope" value="Eukaryota"/>
</dbReference>
<proteinExistence type="predicted"/>
<evidence type="ECO:0000313" key="3">
    <source>
        <dbReference type="Proteomes" id="UP000007151"/>
    </source>
</evidence>
<sequence>MMSQHLSSMFEQLGNFTKNNLTQNSKLKEKENKSSSNHVACGGGVGENQQPSPSLKHGPAQPPPPLKKPCKLRNVTSKAESYDTLYGISNLAYFGDMAKSTNLTLFF</sequence>
<accession>A0A212EGN5</accession>
<dbReference type="InParanoid" id="A0A212EGN5"/>
<keyword evidence="3" id="KW-1185">Reference proteome</keyword>
<dbReference type="Proteomes" id="UP000007151">
    <property type="component" value="Unassembled WGS sequence"/>
</dbReference>
<feature type="compositionally biased region" description="Polar residues" evidence="1">
    <location>
        <begin position="14"/>
        <end position="23"/>
    </location>
</feature>
<organism evidence="2 3">
    <name type="scientific">Danaus plexippus plexippus</name>
    <dbReference type="NCBI Taxonomy" id="278856"/>
    <lineage>
        <taxon>Eukaryota</taxon>
        <taxon>Metazoa</taxon>
        <taxon>Ecdysozoa</taxon>
        <taxon>Arthropoda</taxon>
        <taxon>Hexapoda</taxon>
        <taxon>Insecta</taxon>
        <taxon>Pterygota</taxon>
        <taxon>Neoptera</taxon>
        <taxon>Endopterygota</taxon>
        <taxon>Lepidoptera</taxon>
        <taxon>Glossata</taxon>
        <taxon>Ditrysia</taxon>
        <taxon>Papilionoidea</taxon>
        <taxon>Nymphalidae</taxon>
        <taxon>Danainae</taxon>
        <taxon>Danaini</taxon>
        <taxon>Danaina</taxon>
        <taxon>Danaus</taxon>
        <taxon>Danaus</taxon>
    </lineage>
</organism>
<gene>
    <name evidence="2" type="ORF">KGM_202092</name>
</gene>
<dbReference type="EMBL" id="AGBW02015062">
    <property type="protein sequence ID" value="OWR40645.1"/>
    <property type="molecule type" value="Genomic_DNA"/>
</dbReference>
<feature type="region of interest" description="Disordered" evidence="1">
    <location>
        <begin position="14"/>
        <end position="73"/>
    </location>
</feature>
<evidence type="ECO:0000256" key="1">
    <source>
        <dbReference type="SAM" id="MobiDB-lite"/>
    </source>
</evidence>
<evidence type="ECO:0000313" key="2">
    <source>
        <dbReference type="EMBL" id="OWR40645.1"/>
    </source>
</evidence>
<comment type="caution">
    <text evidence="2">The sequence shown here is derived from an EMBL/GenBank/DDBJ whole genome shotgun (WGS) entry which is preliminary data.</text>
</comment>